<dbReference type="AlphaFoldDB" id="A0A1G6GHS7"/>
<feature type="signal peptide" evidence="1">
    <location>
        <begin position="1"/>
        <end position="19"/>
    </location>
</feature>
<feature type="chain" id="PRO_5011763666" description="DUF5777 domain-containing protein" evidence="1">
    <location>
        <begin position="20"/>
        <end position="295"/>
    </location>
</feature>
<protein>
    <recommendedName>
        <fullName evidence="2">DUF5777 domain-containing protein</fullName>
    </recommendedName>
</protein>
<dbReference type="RefSeq" id="WP_092434071.1">
    <property type="nucleotide sequence ID" value="NZ_FMYP01000001.1"/>
</dbReference>
<organism evidence="3 4">
    <name type="scientific">Williamwhitmania taraxaci</name>
    <dbReference type="NCBI Taxonomy" id="1640674"/>
    <lineage>
        <taxon>Bacteria</taxon>
        <taxon>Pseudomonadati</taxon>
        <taxon>Bacteroidota</taxon>
        <taxon>Bacteroidia</taxon>
        <taxon>Bacteroidales</taxon>
        <taxon>Williamwhitmaniaceae</taxon>
        <taxon>Williamwhitmania</taxon>
    </lineage>
</organism>
<dbReference type="STRING" id="1640674.SAMN05216323_100187"/>
<evidence type="ECO:0000256" key="1">
    <source>
        <dbReference type="SAM" id="SignalP"/>
    </source>
</evidence>
<keyword evidence="1" id="KW-0732">Signal</keyword>
<evidence type="ECO:0000313" key="4">
    <source>
        <dbReference type="Proteomes" id="UP000199452"/>
    </source>
</evidence>
<reference evidence="3 4" key="1">
    <citation type="submission" date="2016-09" db="EMBL/GenBank/DDBJ databases">
        <authorList>
            <person name="Capua I."/>
            <person name="De Benedictis P."/>
            <person name="Joannis T."/>
            <person name="Lombin L.H."/>
            <person name="Cattoli G."/>
        </authorList>
    </citation>
    <scope>NUCLEOTIDE SEQUENCE [LARGE SCALE GENOMIC DNA]</scope>
    <source>
        <strain evidence="3 4">A7P-90m</strain>
    </source>
</reference>
<dbReference type="InterPro" id="IPR045916">
    <property type="entry name" value="DUF5777"/>
</dbReference>
<name>A0A1G6GHS7_9BACT</name>
<gene>
    <name evidence="3" type="ORF">SAMN05216323_100187</name>
</gene>
<dbReference type="OrthoDB" id="1117410at2"/>
<keyword evidence="4" id="KW-1185">Reference proteome</keyword>
<dbReference type="Pfam" id="PF19089">
    <property type="entry name" value="DUF5777"/>
    <property type="match status" value="1"/>
</dbReference>
<feature type="domain" description="DUF5777" evidence="2">
    <location>
        <begin position="41"/>
        <end position="289"/>
    </location>
</feature>
<dbReference type="EMBL" id="FMYP01000001">
    <property type="protein sequence ID" value="SDB81547.1"/>
    <property type="molecule type" value="Genomic_DNA"/>
</dbReference>
<sequence length="295" mass="33840">MIRTILLALFSFIVLPTMAQDLEDLLDKEVGPQTDYTSATFKTTRVVNFHSVEQMKAGQLDFRINHRFGKVNSGSYEFWGLDQSTIKLSLEMGVTDWLMLGMGRSSYQKTYDGFYKVRLFRQSSGARNFPVSINYFSSIHYNSLKWDNPNQTNYLSSRFAYTHELMIARKMNERISLQLAPMVMHRNLVPTAVEPNNLWATSIGGRVKLTNRFALNVEYCYVLRPLTQRTDITYTNPLSFGVDIETGGHVFQLFVSNSIGNSENHLIGETTGKWSKGDIHFGFNISRVFSVYRNK</sequence>
<accession>A0A1G6GHS7</accession>
<proteinExistence type="predicted"/>
<evidence type="ECO:0000259" key="2">
    <source>
        <dbReference type="Pfam" id="PF19089"/>
    </source>
</evidence>
<evidence type="ECO:0000313" key="3">
    <source>
        <dbReference type="EMBL" id="SDB81547.1"/>
    </source>
</evidence>
<dbReference type="Proteomes" id="UP000199452">
    <property type="component" value="Unassembled WGS sequence"/>
</dbReference>